<accession>A0A2N5UQY9</accession>
<evidence type="ECO:0000313" key="2">
    <source>
        <dbReference type="Proteomes" id="UP000235392"/>
    </source>
</evidence>
<dbReference type="AlphaFoldDB" id="A0A2N5UQY9"/>
<proteinExistence type="predicted"/>
<sequence length="74" mass="8375">MSIVAHICLTNTRLGYKNHQLMSSRLLPRGTFHIHTLKINLIQYHGHQSTSVSLRFLSSLLTCLPVKLCLPFSS</sequence>
<organism evidence="1 2">
    <name type="scientific">Puccinia coronata f. sp. avenae</name>
    <dbReference type="NCBI Taxonomy" id="200324"/>
    <lineage>
        <taxon>Eukaryota</taxon>
        <taxon>Fungi</taxon>
        <taxon>Dikarya</taxon>
        <taxon>Basidiomycota</taxon>
        <taxon>Pucciniomycotina</taxon>
        <taxon>Pucciniomycetes</taxon>
        <taxon>Pucciniales</taxon>
        <taxon>Pucciniaceae</taxon>
        <taxon>Puccinia</taxon>
    </lineage>
</organism>
<reference evidence="1 2" key="1">
    <citation type="submission" date="2017-11" db="EMBL/GenBank/DDBJ databases">
        <title>De novo assembly and phasing of dikaryotic genomes from two isolates of Puccinia coronata f. sp. avenae, the causal agent of oat crown rust.</title>
        <authorList>
            <person name="Miller M.E."/>
            <person name="Zhang Y."/>
            <person name="Omidvar V."/>
            <person name="Sperschneider J."/>
            <person name="Schwessinger B."/>
            <person name="Raley C."/>
            <person name="Palmer J.M."/>
            <person name="Garnica D."/>
            <person name="Upadhyaya N."/>
            <person name="Rathjen J."/>
            <person name="Taylor J.M."/>
            <person name="Park R.F."/>
            <person name="Dodds P.N."/>
            <person name="Hirsch C.D."/>
            <person name="Kianian S.F."/>
            <person name="Figueroa M."/>
        </authorList>
    </citation>
    <scope>NUCLEOTIDE SEQUENCE [LARGE SCALE GENOMIC DNA]</scope>
    <source>
        <strain evidence="1">12SD80</strain>
    </source>
</reference>
<dbReference type="EMBL" id="PGCI01000107">
    <property type="protein sequence ID" value="PLW40056.1"/>
    <property type="molecule type" value="Genomic_DNA"/>
</dbReference>
<dbReference type="Proteomes" id="UP000235392">
    <property type="component" value="Unassembled WGS sequence"/>
</dbReference>
<gene>
    <name evidence="1" type="ORF">PCASD_11770</name>
</gene>
<evidence type="ECO:0000313" key="1">
    <source>
        <dbReference type="EMBL" id="PLW40056.1"/>
    </source>
</evidence>
<protein>
    <submittedName>
        <fullName evidence="1">Uncharacterized protein</fullName>
    </submittedName>
</protein>
<name>A0A2N5UQY9_9BASI</name>
<comment type="caution">
    <text evidence="1">The sequence shown here is derived from an EMBL/GenBank/DDBJ whole genome shotgun (WGS) entry which is preliminary data.</text>
</comment>